<feature type="non-terminal residue" evidence="7">
    <location>
        <position position="100"/>
    </location>
</feature>
<accession>A0AAV2I855</accession>
<evidence type="ECO:0000256" key="5">
    <source>
        <dbReference type="SAM" id="Phobius"/>
    </source>
</evidence>
<gene>
    <name evidence="7" type="ORF">GSLYS_00016541001</name>
</gene>
<evidence type="ECO:0000313" key="7">
    <source>
        <dbReference type="EMBL" id="CAL1543007.1"/>
    </source>
</evidence>
<dbReference type="GO" id="GO:0140359">
    <property type="term" value="F:ABC-type transporter activity"/>
    <property type="evidence" value="ECO:0007669"/>
    <property type="project" value="InterPro"/>
</dbReference>
<dbReference type="Proteomes" id="UP001497497">
    <property type="component" value="Unassembled WGS sequence"/>
</dbReference>
<dbReference type="Pfam" id="PF12698">
    <property type="entry name" value="ABC2_membrane_3"/>
    <property type="match status" value="1"/>
</dbReference>
<feature type="transmembrane region" description="Helical" evidence="5">
    <location>
        <begin position="12"/>
        <end position="37"/>
    </location>
</feature>
<dbReference type="AlphaFoldDB" id="A0AAV2I855"/>
<feature type="transmembrane region" description="Helical" evidence="5">
    <location>
        <begin position="80"/>
        <end position="98"/>
    </location>
</feature>
<keyword evidence="8" id="KW-1185">Reference proteome</keyword>
<keyword evidence="4 5" id="KW-0472">Membrane</keyword>
<evidence type="ECO:0000256" key="2">
    <source>
        <dbReference type="ARBA" id="ARBA00022692"/>
    </source>
</evidence>
<proteinExistence type="predicted"/>
<feature type="domain" description="ABC-2 type transporter transmembrane" evidence="6">
    <location>
        <begin position="2"/>
        <end position="97"/>
    </location>
</feature>
<evidence type="ECO:0000313" key="8">
    <source>
        <dbReference type="Proteomes" id="UP001497497"/>
    </source>
</evidence>
<feature type="transmembrane region" description="Helical" evidence="5">
    <location>
        <begin position="49"/>
        <end position="68"/>
    </location>
</feature>
<reference evidence="7 8" key="1">
    <citation type="submission" date="2024-04" db="EMBL/GenBank/DDBJ databases">
        <authorList>
            <consortium name="Genoscope - CEA"/>
            <person name="William W."/>
        </authorList>
    </citation>
    <scope>NUCLEOTIDE SEQUENCE [LARGE SCALE GENOMIC DNA]</scope>
</reference>
<protein>
    <recommendedName>
        <fullName evidence="6">ABC-2 type transporter transmembrane domain-containing protein</fullName>
    </recommendedName>
</protein>
<evidence type="ECO:0000259" key="6">
    <source>
        <dbReference type="Pfam" id="PF12698"/>
    </source>
</evidence>
<evidence type="ECO:0000256" key="1">
    <source>
        <dbReference type="ARBA" id="ARBA00004141"/>
    </source>
</evidence>
<evidence type="ECO:0000256" key="4">
    <source>
        <dbReference type="ARBA" id="ARBA00023136"/>
    </source>
</evidence>
<dbReference type="GO" id="GO:0016020">
    <property type="term" value="C:membrane"/>
    <property type="evidence" value="ECO:0007669"/>
    <property type="project" value="UniProtKB-SubCell"/>
</dbReference>
<comment type="subcellular location">
    <subcellularLocation>
        <location evidence="1">Membrane</location>
        <topology evidence="1">Multi-pass membrane protein</topology>
    </subcellularLocation>
</comment>
<keyword evidence="2 5" id="KW-0812">Transmembrane</keyword>
<evidence type="ECO:0000256" key="3">
    <source>
        <dbReference type="ARBA" id="ARBA00022989"/>
    </source>
</evidence>
<comment type="caution">
    <text evidence="7">The sequence shown here is derived from an EMBL/GenBank/DDBJ whole genome shotgun (WGS) entry which is preliminary data.</text>
</comment>
<organism evidence="7 8">
    <name type="scientific">Lymnaea stagnalis</name>
    <name type="common">Great pond snail</name>
    <name type="synonym">Helix stagnalis</name>
    <dbReference type="NCBI Taxonomy" id="6523"/>
    <lineage>
        <taxon>Eukaryota</taxon>
        <taxon>Metazoa</taxon>
        <taxon>Spiralia</taxon>
        <taxon>Lophotrochozoa</taxon>
        <taxon>Mollusca</taxon>
        <taxon>Gastropoda</taxon>
        <taxon>Heterobranchia</taxon>
        <taxon>Euthyneura</taxon>
        <taxon>Panpulmonata</taxon>
        <taxon>Hygrophila</taxon>
        <taxon>Lymnaeoidea</taxon>
        <taxon>Lymnaeidae</taxon>
        <taxon>Lymnaea</taxon>
    </lineage>
</organism>
<sequence>MQAIFGVSMLMYWIPTFLWDAIGFIIPILLLFIIFFIFDLQAFLSGNNWILVIIIFCIFIWSILPITYALQFCFSSPSSGLAGVLILNLLSGVITPMLRF</sequence>
<dbReference type="InterPro" id="IPR013525">
    <property type="entry name" value="ABC2_TM"/>
</dbReference>
<name>A0AAV2I855_LYMST</name>
<dbReference type="EMBL" id="CAXITT010000519">
    <property type="protein sequence ID" value="CAL1543007.1"/>
    <property type="molecule type" value="Genomic_DNA"/>
</dbReference>
<keyword evidence="3 5" id="KW-1133">Transmembrane helix</keyword>